<dbReference type="EMBL" id="CP119075">
    <property type="protein sequence ID" value="WED63423.1"/>
    <property type="molecule type" value="Genomic_DNA"/>
</dbReference>
<dbReference type="InterPro" id="IPR050909">
    <property type="entry name" value="Bact_Autotransporter_VF"/>
</dbReference>
<dbReference type="NCBIfam" id="TIGR01901">
    <property type="entry name" value="adhes_NPXG"/>
    <property type="match status" value="1"/>
</dbReference>
<dbReference type="PANTHER" id="PTHR12338:SF5">
    <property type="entry name" value="ANTIGEN 43-RELATED"/>
    <property type="match status" value="1"/>
</dbReference>
<name>A0AAF0CLZ5_9BACT</name>
<dbReference type="Gene3D" id="3.30.160.710">
    <property type="match status" value="9"/>
</dbReference>
<dbReference type="InterPro" id="IPR041286">
    <property type="entry name" value="MBG_2"/>
</dbReference>
<dbReference type="Gene3D" id="2.160.20.10">
    <property type="entry name" value="Single-stranded right-handed beta-helix, Pectin lyase-like"/>
    <property type="match status" value="1"/>
</dbReference>
<organism evidence="3 4">
    <name type="scientific">Synoicihabitans lomoniglobus</name>
    <dbReference type="NCBI Taxonomy" id="2909285"/>
    <lineage>
        <taxon>Bacteria</taxon>
        <taxon>Pseudomonadati</taxon>
        <taxon>Verrucomicrobiota</taxon>
        <taxon>Opitutia</taxon>
        <taxon>Opitutales</taxon>
        <taxon>Opitutaceae</taxon>
        <taxon>Synoicihabitans</taxon>
    </lineage>
</organism>
<dbReference type="Proteomes" id="UP001218638">
    <property type="component" value="Chromosome"/>
</dbReference>
<feature type="transmembrane region" description="Helical" evidence="1">
    <location>
        <begin position="2396"/>
        <end position="2420"/>
    </location>
</feature>
<dbReference type="SUPFAM" id="SSF51126">
    <property type="entry name" value="Pectin lyase-like"/>
    <property type="match status" value="1"/>
</dbReference>
<dbReference type="PANTHER" id="PTHR12338">
    <property type="entry name" value="AUTOTRANSPORTER"/>
    <property type="match status" value="1"/>
</dbReference>
<evidence type="ECO:0000313" key="3">
    <source>
        <dbReference type="EMBL" id="WED63423.1"/>
    </source>
</evidence>
<evidence type="ECO:0000256" key="1">
    <source>
        <dbReference type="SAM" id="Phobius"/>
    </source>
</evidence>
<keyword evidence="1" id="KW-0812">Transmembrane</keyword>
<keyword evidence="1" id="KW-1133">Transmembrane helix</keyword>
<proteinExistence type="predicted"/>
<dbReference type="Pfam" id="PF18676">
    <property type="entry name" value="MBG_2"/>
    <property type="match status" value="12"/>
</dbReference>
<evidence type="ECO:0000313" key="4">
    <source>
        <dbReference type="Proteomes" id="UP001218638"/>
    </source>
</evidence>
<dbReference type="InterPro" id="IPR008638">
    <property type="entry name" value="FhaB/CdiA-like_TPS"/>
</dbReference>
<sequence>MSGKTSSRCEISLARQILMLFALAPVVVLPPHAIALPEGGQIVAGDVSFDFDADTLDLAQTSDVAIVNWADFSIGVGEIVNIHQLGPDAALLNRVLGANPSELLGQLNANGRVLLINPNGVVVGRGASVNAMEFVASALDVADEDFLNGGDLTFAGDSTNSVLNLGTITAANGDAILIAYKVVNAGTIEAANGVAALAAGNEVMLSPEGDQRILVKTSLGSVPTDIGVENAGVIEAAQAELKAAGGNIYELAINQTGYVRATGVEHKDGRVLLTADAGSIKVDGSISAHDADGSGGEVLIGGDYRGGNEAVANALYTTVGAAAVIDVAASSTNADGGRAIVWADQQTDFAGRIDGRAGEQGGDGAFAEVSGKHTLNYTGLADLTADHGSTGMLLLDPAEAIISSAGDDQPNGIFNTAVLETNLATANVTIEASTFSNGTDTYGDITVNDAVAWTSGNSLTLKAGDNITVNADLDGGTNGTVDFALGPNGSYEPMTGNLTVHADATVTAGTVTIRANPDANPAFPGNGVDERRIGDVAFHGILKTTTLDLALNEEGVEGDITIANAANEIGTFTTSDASRTEIRDGSVTIVDGEGDLTISATFGVGFDETIQITTPGDLTLAAGSKLTASNTDIVLASTGGSFINQAGADVFVNRDSGRTLVYSDNPDDTTLDGLAFTPVYNKTLAGNAPGTISQTGNRILYSLAPTITFTAADLSRAYGSDNPDLTFTTSGLVGGDTAAQAFSGTPSLSTAAQASDDAGTAVISIAANTVVASDYGYQLAFAPGTLTINPALLTIRADDQSRSFGVANPDFTATFTGLVNGDTAASFTNLDFTTTAATSSPDGTYPITPFGAANSNYAITFTAGVLTIGSSTITIRADDFARLFGDPNPTFTGVVTAPDGFDLDLLTNLTYTTTATVESGVGTVAITPSVDALDGLSFNLIDGVLTINTRPLTIAAANASRIYGANNPDFSGVLTGLASFHTAADIVGLTYTTSATQGSDAGTYAITTATGSNPNYAITTQNGTLTVDRAPLTVTAVDAAKIYADADPTFTATNAGLVLDDGLADLGTLQVTTGTVQLTPVGTYALTPSFSTSTSLANNYAITFVPATFTINPRPLTITATSTSRTYGDANPTLAYTSSGTNPAGTTNASLGAFDDITVGTTATATSNAGTYAITPGGATNSNYVYTYVDGTLTVDPATLTVTANNATRLYGADNPTFSSTASGLKLTDTLADVVDASAITTTATAASGTGTYAITPTGALVSSNYTLNFVPATLTVNKAPLFIVPTLSSRVYGDANPDFTITATGLVNGDTAAVVSGLNFQGPAPFANVGSHTVAVLSGSAGNYDITFGNGVMNVTPRLLTITAHDFSREYGEANPTFTASFDNLASFDTTAVITGLSITTPATASSNVLSTGYGLNVTSNANRNYAITYVPGKLNITPAPLLLDLGNTARLYGDANPTPTAGIATGFKLSDTIETLGLTVVTDATVTSDVGNYFYSATTVNPNYEVNINGGTLTINPAPLSVTVDTLSRTYGADNPAAPTYLLGGLKFESDRDGAVLVTNPTNFATDVGQYAFGATVLDSNYVLDGLRGDIYVTPHLLDLVATGTRVFGDANPDAAAFTLTGNFVNGDQPDDILNLRYSTTIDPSFDVGTYDLSATSTVGLLSANYLLNSVTSSLVINPRPINVNIASVERLYGDANPEFTLVGDSNIQPAFNTVDEVVRFIGPDEQTVPGNYAVQAEIINSNYTVGTLGSGNITITPRLLTVEIANVARYYGDANPTFTATYGGHGLPDFVDASTFLDLRTIATTNATSDAGHYLISSPSSAIDTSLYHLQAYTPGILSIFPRAVTLHIGNTTYEVSPDVVLEDVVDFSDADFSVSGGNFAQGQSAASQFPDLEYFVSESPSGTPVGVAVDLNNYTAPSLAAFVSGTAPLAGVVVDDATVAEFVAPVTAAASGEEGETVEVEVVAVQIGEIAIDTSIDNSGEIFIPTTTVGTDETRVTRAITVRGGYLGANPNYVVTAVNNGVLTMRNRTQLEERIKLALEYEQMDQTIEIFSMDDFADNLGITFAGFPDMTVDMLESFLTGGGWLERGEDSLYYSIFGSANVVTPLDRAVIRAWLSDIRTNPAKRGLMGGALVAYLGDLQNIPAAERTDAQNRLAAVVAYKVQKKQQEFANTLYEKERQFEATPNASRAYYGARDTARTIETRAAVAAKDFLHYEIDNLTAAEIEILEELQNSILDGDNTSSLALLERWSAAGDGDRPRAFIDDQINGFIAELTELKNVSAQAKAAIDRGEDYGGPEGAGAGSSMSSVHDFVNMEPPYGEFLKESSFSALEAKMARYDTNADTSVLTSLGSGAAAGGAAAGTVGLNAAAVGKALFPYVVKGGSSFASKGMTVAGGGAFAFVTVAVAVAIAGTITIVQNEEQKTIYNSMVSTLSAPVDLSTIDLSPETEDIIGTDPKPEDMVKHLQKTLLVESLEEMLIGG</sequence>
<evidence type="ECO:0000259" key="2">
    <source>
        <dbReference type="SMART" id="SM00912"/>
    </source>
</evidence>
<feature type="domain" description="Filamentous haemagglutinin FhaB/tRNA nuclease CdiA-like TPS" evidence="2">
    <location>
        <begin position="33"/>
        <end position="145"/>
    </location>
</feature>
<gene>
    <name evidence="3" type="ORF">PXH66_13875</name>
</gene>
<dbReference type="RefSeq" id="WP_330929199.1">
    <property type="nucleotide sequence ID" value="NZ_CP119075.1"/>
</dbReference>
<accession>A0AAF0CLZ5</accession>
<dbReference type="SMART" id="SM00912">
    <property type="entry name" value="Haemagg_act"/>
    <property type="match status" value="1"/>
</dbReference>
<dbReference type="KEGG" id="slom:PXH66_13875"/>
<dbReference type="InterPro" id="IPR011050">
    <property type="entry name" value="Pectin_lyase_fold/virulence"/>
</dbReference>
<dbReference type="InterPro" id="IPR012334">
    <property type="entry name" value="Pectin_lyas_fold"/>
</dbReference>
<dbReference type="Pfam" id="PF05860">
    <property type="entry name" value="TPS"/>
    <property type="match status" value="1"/>
</dbReference>
<reference evidence="3" key="1">
    <citation type="submission" date="2023-03" db="EMBL/GenBank/DDBJ databases">
        <title>Lomoglobus Profundus gen. nov., sp. nov., a novel member of the phylum Verrucomicrobia, isolated from deep-marine sediment of South China Sea.</title>
        <authorList>
            <person name="Ahmad T."/>
            <person name="Ishaq S.E."/>
            <person name="Wang F."/>
        </authorList>
    </citation>
    <scope>NUCLEOTIDE SEQUENCE</scope>
    <source>
        <strain evidence="3">LMO-M01</strain>
    </source>
</reference>
<keyword evidence="1" id="KW-0472">Membrane</keyword>
<protein>
    <submittedName>
        <fullName evidence="3">MBG domain-containing protein</fullName>
    </submittedName>
</protein>
<keyword evidence="4" id="KW-1185">Reference proteome</keyword>